<dbReference type="GO" id="GO:0004222">
    <property type="term" value="F:metalloendopeptidase activity"/>
    <property type="evidence" value="ECO:0007669"/>
    <property type="project" value="UniProtKB-UniRule"/>
</dbReference>
<feature type="chain" id="PRO_5012904199" description="Zinc metalloproteinase" evidence="16">
    <location>
        <begin position="16"/>
        <end position="487"/>
    </location>
</feature>
<dbReference type="InterPro" id="IPR017050">
    <property type="entry name" value="Metallopeptidase_nem"/>
</dbReference>
<accession>A0A0B1TH38</accession>
<feature type="active site" evidence="14">
    <location>
        <position position="224"/>
    </location>
</feature>
<dbReference type="Gene3D" id="3.40.390.10">
    <property type="entry name" value="Collagenase (Catalytic Domain)"/>
    <property type="match status" value="1"/>
</dbReference>
<dbReference type="Proteomes" id="UP000053660">
    <property type="component" value="Unassembled WGS sequence"/>
</dbReference>
<evidence type="ECO:0000256" key="1">
    <source>
        <dbReference type="ARBA" id="ARBA00004613"/>
    </source>
</evidence>
<evidence type="ECO:0000256" key="9">
    <source>
        <dbReference type="ARBA" id="ARBA00023049"/>
    </source>
</evidence>
<dbReference type="SUPFAM" id="SSF49854">
    <property type="entry name" value="Spermadhesin, CUB domain"/>
    <property type="match status" value="1"/>
</dbReference>
<feature type="binding site" evidence="14">
    <location>
        <position position="227"/>
    </location>
    <ligand>
        <name>Zn(2+)</name>
        <dbReference type="ChEBI" id="CHEBI:29105"/>
        <note>catalytic</note>
    </ligand>
</feature>
<dbReference type="GO" id="GO:0005576">
    <property type="term" value="C:extracellular region"/>
    <property type="evidence" value="ECO:0007669"/>
    <property type="project" value="UniProtKB-SubCell"/>
</dbReference>
<dbReference type="EMBL" id="KN550230">
    <property type="protein sequence ID" value="KHJ94695.1"/>
    <property type="molecule type" value="Genomic_DNA"/>
</dbReference>
<evidence type="ECO:0000256" key="3">
    <source>
        <dbReference type="ARBA" id="ARBA00022536"/>
    </source>
</evidence>
<dbReference type="SMART" id="SM00235">
    <property type="entry name" value="ZnMc"/>
    <property type="match status" value="1"/>
</dbReference>
<feature type="binding site" evidence="14">
    <location>
        <position position="223"/>
    </location>
    <ligand>
        <name>Zn(2+)</name>
        <dbReference type="ChEBI" id="CHEBI:29105"/>
        <note>catalytic</note>
    </ligand>
</feature>
<keyword evidence="9 14" id="KW-0482">Metalloprotease</keyword>
<dbReference type="PROSITE" id="PS51864">
    <property type="entry name" value="ASTACIN"/>
    <property type="match status" value="1"/>
</dbReference>
<feature type="signal peptide" evidence="16">
    <location>
        <begin position="1"/>
        <end position="15"/>
    </location>
</feature>
<dbReference type="Pfam" id="PF01400">
    <property type="entry name" value="Astacin"/>
    <property type="match status" value="1"/>
</dbReference>
<proteinExistence type="predicted"/>
<keyword evidence="10" id="KW-1015">Disulfide bond</keyword>
<dbReference type="PANTHER" id="PTHR10127:SF793">
    <property type="entry name" value="ZINC METALLOPROTEINASE NAS-31"/>
    <property type="match status" value="1"/>
</dbReference>
<keyword evidence="11" id="KW-0325">Glycoprotein</keyword>
<dbReference type="PROSITE" id="PS01180">
    <property type="entry name" value="CUB"/>
    <property type="match status" value="1"/>
</dbReference>
<feature type="domain" description="CUB" evidence="17">
    <location>
        <begin position="370"/>
        <end position="487"/>
    </location>
</feature>
<dbReference type="PRINTS" id="PR00480">
    <property type="entry name" value="ASTACIN"/>
</dbReference>
<comment type="caution">
    <text evidence="13">Lacks conserved residue(s) required for the propagation of feature annotation.</text>
</comment>
<evidence type="ECO:0000313" key="19">
    <source>
        <dbReference type="EMBL" id="KHJ94695.1"/>
    </source>
</evidence>
<evidence type="ECO:0000256" key="8">
    <source>
        <dbReference type="ARBA" id="ARBA00022833"/>
    </source>
</evidence>
<keyword evidence="2 12" id="KW-0964">Secreted</keyword>
<evidence type="ECO:0000256" key="15">
    <source>
        <dbReference type="RuleBase" id="RU361183"/>
    </source>
</evidence>
<dbReference type="InterPro" id="IPR000859">
    <property type="entry name" value="CUB_dom"/>
</dbReference>
<dbReference type="CDD" id="cd04280">
    <property type="entry name" value="ZnMc_astacin_like"/>
    <property type="match status" value="1"/>
</dbReference>
<dbReference type="InterPro" id="IPR034035">
    <property type="entry name" value="Astacin-like_dom"/>
</dbReference>
<keyword evidence="20" id="KW-1185">Reference proteome</keyword>
<evidence type="ECO:0000259" key="17">
    <source>
        <dbReference type="PROSITE" id="PS01180"/>
    </source>
</evidence>
<evidence type="ECO:0000256" key="4">
    <source>
        <dbReference type="ARBA" id="ARBA00022670"/>
    </source>
</evidence>
<evidence type="ECO:0000256" key="2">
    <source>
        <dbReference type="ARBA" id="ARBA00022525"/>
    </source>
</evidence>
<dbReference type="SUPFAM" id="SSF55486">
    <property type="entry name" value="Metalloproteases ('zincins'), catalytic domain"/>
    <property type="match status" value="1"/>
</dbReference>
<evidence type="ECO:0000256" key="13">
    <source>
        <dbReference type="PROSITE-ProRule" id="PRU00059"/>
    </source>
</evidence>
<evidence type="ECO:0000256" key="14">
    <source>
        <dbReference type="PROSITE-ProRule" id="PRU01211"/>
    </source>
</evidence>
<evidence type="ECO:0000256" key="5">
    <source>
        <dbReference type="ARBA" id="ARBA00022723"/>
    </source>
</evidence>
<dbReference type="GO" id="GO:0008270">
    <property type="term" value="F:zinc ion binding"/>
    <property type="evidence" value="ECO:0007669"/>
    <property type="project" value="UniProtKB-UniRule"/>
</dbReference>
<evidence type="ECO:0000256" key="11">
    <source>
        <dbReference type="ARBA" id="ARBA00023180"/>
    </source>
</evidence>
<dbReference type="MEROPS" id="M12.310"/>
<feature type="domain" description="Peptidase M12A" evidence="18">
    <location>
        <begin position="131"/>
        <end position="326"/>
    </location>
</feature>
<dbReference type="GO" id="GO:0018996">
    <property type="term" value="P:molting cycle, collagen and cuticulin-based cuticle"/>
    <property type="evidence" value="ECO:0007669"/>
    <property type="project" value="InterPro"/>
</dbReference>
<comment type="subcellular location">
    <subcellularLocation>
        <location evidence="1 12">Secreted</location>
    </subcellularLocation>
</comment>
<keyword evidence="7 14" id="KW-0378">Hydrolase</keyword>
<keyword evidence="8 14" id="KW-0862">Zinc</keyword>
<dbReference type="InterPro" id="IPR035914">
    <property type="entry name" value="Sperma_CUB_dom_sf"/>
</dbReference>
<dbReference type="OrthoDB" id="5786116at2759"/>
<dbReference type="InterPro" id="IPR001506">
    <property type="entry name" value="Peptidase_M12A"/>
</dbReference>
<comment type="cofactor">
    <cofactor evidence="14 15">
        <name>Zn(2+)</name>
        <dbReference type="ChEBI" id="CHEBI:29105"/>
    </cofactor>
    <text evidence="14 15">Binds 1 zinc ion per subunit.</text>
</comment>
<evidence type="ECO:0000256" key="10">
    <source>
        <dbReference type="ARBA" id="ARBA00023157"/>
    </source>
</evidence>
<dbReference type="InterPro" id="IPR024079">
    <property type="entry name" value="MetalloPept_cat_dom_sf"/>
</dbReference>
<keyword evidence="5 14" id="KW-0479">Metal-binding</keyword>
<sequence>MRNFLVLFLVAESFGLPHTLVEKIEDDLSNIKTSLNKVRLLSIREEFRALKSKIAADLTLTPIEEIDLEEREKELPIITKEHIHKNGDSIDEVNNKKKIGELLYQGDIVLTNKQAYEKVEEEENGKRVKRQAFRDKNYPRTLWSNGVYFSFHKNASQQVQSVFRKAVNQWEKDTCINFFENPGAPHRIEVMVEDGCWSYVGNVENVQPLSLGDGCESVGIASHELGHALGMFHTQSRHDRDNYITLDVKNIEPDWIDQFEKETEATNENYGIPYDYGSIMHYGAASSSANGKPTMVPVDINYINTLGSPFISFYELLMLNKHYNCLDKCESDPLKADCKMGGFPNPRNCSECVCPSGYGGRLCDERPSGCGKVLEATASYKILKDVVGDRKSIDEREDFTKCYYWIKAPEGKKVQVVLAKFSKGFALDGCPYCGVEIKTQKDQRATGYRFCALEDAGTKLVSESNVVPVITYNRLYATKTILRYRMV</sequence>
<keyword evidence="6 16" id="KW-0732">Signal</keyword>
<feature type="binding site" evidence="14">
    <location>
        <position position="233"/>
    </location>
    <ligand>
        <name>Zn(2+)</name>
        <dbReference type="ChEBI" id="CHEBI:29105"/>
        <note>catalytic</note>
    </ligand>
</feature>
<evidence type="ECO:0000256" key="12">
    <source>
        <dbReference type="PIRNR" id="PIRNR036365"/>
    </source>
</evidence>
<dbReference type="InterPro" id="IPR006026">
    <property type="entry name" value="Peptidase_Metallo"/>
</dbReference>
<evidence type="ECO:0000256" key="6">
    <source>
        <dbReference type="ARBA" id="ARBA00022729"/>
    </source>
</evidence>
<dbReference type="AlphaFoldDB" id="A0A0B1TH38"/>
<evidence type="ECO:0000256" key="7">
    <source>
        <dbReference type="ARBA" id="ARBA00022801"/>
    </source>
</evidence>
<name>A0A0B1TH38_OESDE</name>
<protein>
    <recommendedName>
        <fullName evidence="12">Zinc metalloproteinase</fullName>
    </recommendedName>
</protein>
<evidence type="ECO:0000256" key="16">
    <source>
        <dbReference type="SAM" id="SignalP"/>
    </source>
</evidence>
<evidence type="ECO:0000313" key="20">
    <source>
        <dbReference type="Proteomes" id="UP000053660"/>
    </source>
</evidence>
<dbReference type="PIRSF" id="PIRSF036365">
    <property type="entry name" value="Astacin_nematoda"/>
    <property type="match status" value="1"/>
</dbReference>
<dbReference type="PANTHER" id="PTHR10127">
    <property type="entry name" value="DISCOIDIN, CUB, EGF, LAMININ , AND ZINC METALLOPROTEASE DOMAIN CONTAINING"/>
    <property type="match status" value="1"/>
</dbReference>
<dbReference type="GO" id="GO:0006508">
    <property type="term" value="P:proteolysis"/>
    <property type="evidence" value="ECO:0007669"/>
    <property type="project" value="UniProtKB-KW"/>
</dbReference>
<keyword evidence="3" id="KW-0245">EGF-like domain</keyword>
<evidence type="ECO:0000259" key="18">
    <source>
        <dbReference type="PROSITE" id="PS51864"/>
    </source>
</evidence>
<keyword evidence="4 14" id="KW-0645">Protease</keyword>
<gene>
    <name evidence="19" type="ORF">OESDEN_05368</name>
</gene>
<organism evidence="19 20">
    <name type="scientific">Oesophagostomum dentatum</name>
    <name type="common">Nodular worm</name>
    <dbReference type="NCBI Taxonomy" id="61180"/>
    <lineage>
        <taxon>Eukaryota</taxon>
        <taxon>Metazoa</taxon>
        <taxon>Ecdysozoa</taxon>
        <taxon>Nematoda</taxon>
        <taxon>Chromadorea</taxon>
        <taxon>Rhabditida</taxon>
        <taxon>Rhabditina</taxon>
        <taxon>Rhabditomorpha</taxon>
        <taxon>Strongyloidea</taxon>
        <taxon>Strongylidae</taxon>
        <taxon>Oesophagostomum</taxon>
    </lineage>
</organism>
<reference evidence="19 20" key="1">
    <citation type="submission" date="2014-03" db="EMBL/GenBank/DDBJ databases">
        <title>Draft genome of the hookworm Oesophagostomum dentatum.</title>
        <authorList>
            <person name="Mitreva M."/>
        </authorList>
    </citation>
    <scope>NUCLEOTIDE SEQUENCE [LARGE SCALE GENOMIC DNA]</scope>
    <source>
        <strain evidence="19 20">OD-Hann</strain>
    </source>
</reference>